<feature type="coiled-coil region" evidence="1">
    <location>
        <begin position="378"/>
        <end position="412"/>
    </location>
</feature>
<evidence type="ECO:0000313" key="3">
    <source>
        <dbReference type="EMBL" id="SEJ45323.1"/>
    </source>
</evidence>
<feature type="signal peptide" evidence="2">
    <location>
        <begin position="1"/>
        <end position="22"/>
    </location>
</feature>
<accession>A0A1H6YVK0</accession>
<dbReference type="OrthoDB" id="1401519at2"/>
<gene>
    <name evidence="3" type="ORF">SAMN05192553_10424</name>
</gene>
<protein>
    <submittedName>
        <fullName evidence="3">Uncharacterized protein</fullName>
    </submittedName>
</protein>
<dbReference type="RefSeq" id="WP_143057626.1">
    <property type="nucleotide sequence ID" value="NZ_FNZH01000004.1"/>
</dbReference>
<reference evidence="4" key="1">
    <citation type="submission" date="2016-10" db="EMBL/GenBank/DDBJ databases">
        <authorList>
            <person name="Varghese N."/>
            <person name="Submissions S."/>
        </authorList>
    </citation>
    <scope>NUCLEOTIDE SEQUENCE [LARGE SCALE GENOMIC DNA]</scope>
    <source>
        <strain evidence="4">IBRC-M 10761</strain>
    </source>
</reference>
<keyword evidence="1" id="KW-0175">Coiled coil</keyword>
<keyword evidence="4" id="KW-1185">Reference proteome</keyword>
<evidence type="ECO:0000256" key="1">
    <source>
        <dbReference type="SAM" id="Coils"/>
    </source>
</evidence>
<dbReference type="Gene3D" id="2.60.120.430">
    <property type="entry name" value="Galactose-binding lectin"/>
    <property type="match status" value="1"/>
</dbReference>
<organism evidence="3 4">
    <name type="scientific">Cyclobacterium xiamenense</name>
    <dbReference type="NCBI Taxonomy" id="1297121"/>
    <lineage>
        <taxon>Bacteria</taxon>
        <taxon>Pseudomonadati</taxon>
        <taxon>Bacteroidota</taxon>
        <taxon>Cytophagia</taxon>
        <taxon>Cytophagales</taxon>
        <taxon>Cyclobacteriaceae</taxon>
        <taxon>Cyclobacterium</taxon>
    </lineage>
</organism>
<evidence type="ECO:0000256" key="2">
    <source>
        <dbReference type="SAM" id="SignalP"/>
    </source>
</evidence>
<dbReference type="EMBL" id="FNZH01000004">
    <property type="protein sequence ID" value="SEJ45323.1"/>
    <property type="molecule type" value="Genomic_DNA"/>
</dbReference>
<keyword evidence="2" id="KW-0732">Signal</keyword>
<sequence>MKLFSGLLLLSLFAASCTTYQATVTKHDELNYSAIRVYPEWTYKKPKGKKWIAPLIGLSIGGAYGYQTEFTYDGQTFREAENAAIWGGAGLIAGAMVNGILFPKYAARRKQTFELSQSDKWVKSFNSTTGINYVISQKELNNTLVLVPEEKIRELRQQAQVLRNDLNQATPTIGFDELQSWKGDLQREYSVLPSSEISDLSLLISTNEAKVANIDLLAKVQQLQVLNPDLNSVNVLNRFSGANALLYSKADALTQQRANDIIFTRITEIFNQILPEEKNKLASIEPGKEGIGPINAFYQSFTQKYGNLLTFEQVKELKMLIEAKKSSMLTAIAREIRLEIDNAQSVNQLETITNTYLSHVDTGNSLIATLNERIIARKREILEEEKRRELAKQRAEQERRDRIRREEEARRRVISQNNAVVDRLRRDLRIEFESNFPTFEELQAILQAYIKLINDDGKYLVKDADYFINLVERKGFMRRGMNAISSDDESFENSKGFLIKASAFGSFDKEELTYVSLTIPNPSAEMIRMYKLELVSNYRNTFRSSMNPYEDAEGGDLYVDSGKTMYEYDINKDGELVVEVRKNTDAIWPIMAERISTNTIKVDSYSNFTDISLREGQLVEIEASGSIKLGVFSVDCYPEGINGFRSNNVDQRFNHGCLIGKIGNDGEWFYIGRNKTFTAPVSGVLHLRINDDVEIDNSGHFIVTCSVK</sequence>
<dbReference type="PROSITE" id="PS51257">
    <property type="entry name" value="PROKAR_LIPOPROTEIN"/>
    <property type="match status" value="1"/>
</dbReference>
<dbReference type="Proteomes" id="UP000199403">
    <property type="component" value="Unassembled WGS sequence"/>
</dbReference>
<proteinExistence type="predicted"/>
<evidence type="ECO:0000313" key="4">
    <source>
        <dbReference type="Proteomes" id="UP000199403"/>
    </source>
</evidence>
<feature type="chain" id="PRO_5011508279" evidence="2">
    <location>
        <begin position="23"/>
        <end position="708"/>
    </location>
</feature>
<name>A0A1H6YVK0_9BACT</name>
<dbReference type="AlphaFoldDB" id="A0A1H6YVK0"/>